<reference evidence="1" key="4">
    <citation type="submission" date="2025-09" db="UniProtKB">
        <authorList>
            <consortium name="Ensembl"/>
        </authorList>
    </citation>
    <scope>IDENTIFICATION</scope>
</reference>
<evidence type="ECO:0000313" key="2">
    <source>
        <dbReference type="Proteomes" id="UP000018467"/>
    </source>
</evidence>
<proteinExistence type="predicted"/>
<evidence type="ECO:0000313" key="1">
    <source>
        <dbReference type="Ensembl" id="ENSAMXP00000038219.1"/>
    </source>
</evidence>
<accession>A0A3B1JA85</accession>
<reference evidence="1" key="3">
    <citation type="submission" date="2025-08" db="UniProtKB">
        <authorList>
            <consortium name="Ensembl"/>
        </authorList>
    </citation>
    <scope>IDENTIFICATION</scope>
</reference>
<reference evidence="2" key="2">
    <citation type="journal article" date="2014" name="Nat. Commun.">
        <title>The cavefish genome reveals candidate genes for eye loss.</title>
        <authorList>
            <person name="McGaugh S.E."/>
            <person name="Gross J.B."/>
            <person name="Aken B."/>
            <person name="Blin M."/>
            <person name="Borowsky R."/>
            <person name="Chalopin D."/>
            <person name="Hinaux H."/>
            <person name="Jeffery W.R."/>
            <person name="Keene A."/>
            <person name="Ma L."/>
            <person name="Minx P."/>
            <person name="Murphy D."/>
            <person name="O'Quin K.E."/>
            <person name="Retaux S."/>
            <person name="Rohner N."/>
            <person name="Searle S.M."/>
            <person name="Stahl B.A."/>
            <person name="Tabin C."/>
            <person name="Volff J.N."/>
            <person name="Yoshizawa M."/>
            <person name="Warren W.C."/>
        </authorList>
    </citation>
    <scope>NUCLEOTIDE SEQUENCE [LARGE SCALE GENOMIC DNA]</scope>
    <source>
        <strain evidence="2">female</strain>
    </source>
</reference>
<dbReference type="Proteomes" id="UP000018467">
    <property type="component" value="Unassembled WGS sequence"/>
</dbReference>
<reference evidence="2" key="1">
    <citation type="submission" date="2013-03" db="EMBL/GenBank/DDBJ databases">
        <authorList>
            <person name="Jeffery W."/>
            <person name="Warren W."/>
            <person name="Wilson R.K."/>
        </authorList>
    </citation>
    <scope>NUCLEOTIDE SEQUENCE</scope>
    <source>
        <strain evidence="2">female</strain>
    </source>
</reference>
<name>A0A3B1JA85_ASTMX</name>
<dbReference type="InParanoid" id="A0A3B1JA85"/>
<dbReference type="AlphaFoldDB" id="A0A3B1JA85"/>
<keyword evidence="2" id="KW-1185">Reference proteome</keyword>
<sequence length="78" mass="8915">LSSHLAPKDVEKKGTFTHLVGIPKLVQSLRKTIWKFLENKKNNITIRSRNPTTGDICTPVFMATLFTINVKKCPTFHY</sequence>
<protein>
    <submittedName>
        <fullName evidence="1">Uncharacterized protein</fullName>
    </submittedName>
</protein>
<dbReference type="Ensembl" id="ENSAMXT00000050483.1">
    <property type="protein sequence ID" value="ENSAMXP00000038219.1"/>
    <property type="gene ID" value="ENSAMXG00000042109.1"/>
</dbReference>
<organism evidence="1 2">
    <name type="scientific">Astyanax mexicanus</name>
    <name type="common">Blind cave fish</name>
    <name type="synonym">Astyanax fasciatus mexicanus</name>
    <dbReference type="NCBI Taxonomy" id="7994"/>
    <lineage>
        <taxon>Eukaryota</taxon>
        <taxon>Metazoa</taxon>
        <taxon>Chordata</taxon>
        <taxon>Craniata</taxon>
        <taxon>Vertebrata</taxon>
        <taxon>Euteleostomi</taxon>
        <taxon>Actinopterygii</taxon>
        <taxon>Neopterygii</taxon>
        <taxon>Teleostei</taxon>
        <taxon>Ostariophysi</taxon>
        <taxon>Characiformes</taxon>
        <taxon>Characoidei</taxon>
        <taxon>Acestrorhamphidae</taxon>
        <taxon>Acestrorhamphinae</taxon>
        <taxon>Astyanax</taxon>
    </lineage>
</organism>